<keyword evidence="8 9" id="KW-0472">Membrane</keyword>
<gene>
    <name evidence="9 10" type="primary">ecfT</name>
    <name evidence="10" type="ORF">LrDSM24759_01460</name>
</gene>
<comment type="subcellular location">
    <subcellularLocation>
        <location evidence="1 9">Cell membrane</location>
        <topology evidence="1 9">Multi-pass membrane protein</topology>
    </subcellularLocation>
</comment>
<comment type="subunit">
    <text evidence="9">Forms a stable energy-coupling factor (ECF) transporter complex composed of 2 membrane-embedded substrate-binding proteins (S component), 2 ATP-binding proteins (A component) and 2 transmembrane proteins (T component).</text>
</comment>
<dbReference type="CDD" id="cd16914">
    <property type="entry name" value="EcfT"/>
    <property type="match status" value="1"/>
</dbReference>
<dbReference type="Proteomes" id="UP000257317">
    <property type="component" value="Unassembled WGS sequence"/>
</dbReference>
<dbReference type="PANTHER" id="PTHR33514:SF13">
    <property type="entry name" value="PROTEIN ABCI12, CHLOROPLASTIC"/>
    <property type="match status" value="1"/>
</dbReference>
<name>A0A2Z6TE33_9LACO</name>
<evidence type="ECO:0000256" key="8">
    <source>
        <dbReference type="ARBA" id="ARBA00023136"/>
    </source>
</evidence>
<dbReference type="GO" id="GO:0005886">
    <property type="term" value="C:plasma membrane"/>
    <property type="evidence" value="ECO:0007669"/>
    <property type="project" value="UniProtKB-SubCell"/>
</dbReference>
<keyword evidence="4 9" id="KW-0813">Transport</keyword>
<dbReference type="InterPro" id="IPR024919">
    <property type="entry name" value="EcfT"/>
</dbReference>
<evidence type="ECO:0000313" key="11">
    <source>
        <dbReference type="Proteomes" id="UP000257317"/>
    </source>
</evidence>
<evidence type="ECO:0000256" key="7">
    <source>
        <dbReference type="ARBA" id="ARBA00022989"/>
    </source>
</evidence>
<evidence type="ECO:0000256" key="1">
    <source>
        <dbReference type="ARBA" id="ARBA00004651"/>
    </source>
</evidence>
<feature type="transmembrane region" description="Helical" evidence="9">
    <location>
        <begin position="72"/>
        <end position="94"/>
    </location>
</feature>
<feature type="transmembrane region" description="Helical" evidence="9">
    <location>
        <begin position="21"/>
        <end position="38"/>
    </location>
</feature>
<dbReference type="AlphaFoldDB" id="A0A2Z6TE33"/>
<evidence type="ECO:0000256" key="6">
    <source>
        <dbReference type="ARBA" id="ARBA00022692"/>
    </source>
</evidence>
<feature type="transmembrane region" description="Helical" evidence="9">
    <location>
        <begin position="106"/>
        <end position="128"/>
    </location>
</feature>
<keyword evidence="5 9" id="KW-1003">Cell membrane</keyword>
<dbReference type="EMBL" id="BFBY01000001">
    <property type="protein sequence ID" value="GBG04232.1"/>
    <property type="molecule type" value="Genomic_DNA"/>
</dbReference>
<protein>
    <recommendedName>
        <fullName evidence="3 9">Energy-coupling factor transporter transmembrane protein EcfT</fullName>
        <shortName evidence="9">ECF transporter T component EcfT</shortName>
    </recommendedName>
</protein>
<evidence type="ECO:0000256" key="2">
    <source>
        <dbReference type="ARBA" id="ARBA00005660"/>
    </source>
</evidence>
<dbReference type="InterPro" id="IPR003339">
    <property type="entry name" value="ABC/ECF_trnsptr_transmembrane"/>
</dbReference>
<proteinExistence type="inferred from homology"/>
<accession>A0A2Z6TE33</accession>
<keyword evidence="6 9" id="KW-0812">Transmembrane</keyword>
<feature type="transmembrane region" description="Helical" evidence="9">
    <location>
        <begin position="243"/>
        <end position="262"/>
    </location>
</feature>
<evidence type="ECO:0000313" key="10">
    <source>
        <dbReference type="EMBL" id="GBG04232.1"/>
    </source>
</evidence>
<keyword evidence="7 9" id="KW-1133">Transmembrane helix</keyword>
<feature type="transmembrane region" description="Helical" evidence="9">
    <location>
        <begin position="148"/>
        <end position="167"/>
    </location>
</feature>
<comment type="function">
    <text evidence="9">Transmembrane (T) component of an energy-coupling factor (ECF) ABC-transporter complex. Unlike classic ABC transporters this ECF transporter provides the energy necessary to transport a number of different substrates.</text>
</comment>
<evidence type="ECO:0000256" key="5">
    <source>
        <dbReference type="ARBA" id="ARBA00022475"/>
    </source>
</evidence>
<dbReference type="HAMAP" id="MF_01461">
    <property type="entry name" value="EcfT"/>
    <property type="match status" value="1"/>
</dbReference>
<reference evidence="11" key="1">
    <citation type="submission" date="2018-03" db="EMBL/GenBank/DDBJ databases">
        <title>New taxa in the Lactobacillus gasseri group.</title>
        <authorList>
            <person name="Tanizawa Y."/>
            <person name="Tohno M."/>
            <person name="Endo A."/>
            <person name="Arita M."/>
        </authorList>
    </citation>
    <scope>NUCLEOTIDE SEQUENCE [LARGE SCALE GENOMIC DNA]</scope>
    <source>
        <strain evidence="11">DSM 24759</strain>
    </source>
</reference>
<evidence type="ECO:0000256" key="9">
    <source>
        <dbReference type="HAMAP-Rule" id="MF_01461"/>
    </source>
</evidence>
<comment type="caution">
    <text evidence="10">The sequence shown here is derived from an EMBL/GenBank/DDBJ whole genome shotgun (WGS) entry which is preliminary data.</text>
</comment>
<dbReference type="GO" id="GO:0022857">
    <property type="term" value="F:transmembrane transporter activity"/>
    <property type="evidence" value="ECO:0007669"/>
    <property type="project" value="UniProtKB-UniRule"/>
</dbReference>
<evidence type="ECO:0000256" key="4">
    <source>
        <dbReference type="ARBA" id="ARBA00022448"/>
    </source>
</evidence>
<dbReference type="RefSeq" id="WP_117117475.1">
    <property type="nucleotide sequence ID" value="NZ_BFBY01000001.1"/>
</dbReference>
<dbReference type="PANTHER" id="PTHR33514">
    <property type="entry name" value="PROTEIN ABCI12, CHLOROPLASTIC"/>
    <property type="match status" value="1"/>
</dbReference>
<sequence>MSKIIIGRYIPGNSIIYKMDPRGKILASFLFIAIIFLANNWITYSILTIFTLLAVIATGLKPKNFWDGVKPFIWIIFFTALLQLFFSSGGKIYWHWGIFTLSSYGLITSIYLFIRFVVIILISTVLTVTTTSLQIADGLEWILTPLKYLKVPVAEIALVMSIALRFVPTLMDETVKIANAQRARGADFNDGSLIQRAKAVIPILIPLFTNSLTVALDLATAMESRGYQENHVRSRYRVLKWSKYDWLNLGYFLLLTLLLMVFRTK</sequence>
<comment type="similarity">
    <text evidence="2 9">Belongs to the energy-coupling factor EcfT family.</text>
</comment>
<dbReference type="Pfam" id="PF02361">
    <property type="entry name" value="CbiQ"/>
    <property type="match status" value="1"/>
</dbReference>
<dbReference type="OrthoDB" id="8075495at2"/>
<keyword evidence="11" id="KW-1185">Reference proteome</keyword>
<organism evidence="10 11">
    <name type="scientific">Lactobacillus rodentium</name>
    <dbReference type="NCBI Taxonomy" id="947835"/>
    <lineage>
        <taxon>Bacteria</taxon>
        <taxon>Bacillati</taxon>
        <taxon>Bacillota</taxon>
        <taxon>Bacilli</taxon>
        <taxon>Lactobacillales</taxon>
        <taxon>Lactobacillaceae</taxon>
        <taxon>Lactobacillus</taxon>
    </lineage>
</organism>
<evidence type="ECO:0000256" key="3">
    <source>
        <dbReference type="ARBA" id="ARBA00014042"/>
    </source>
</evidence>